<reference evidence="1 2" key="1">
    <citation type="journal article" date="2021" name="Commun. Biol.">
        <title>Genomic insights into the host specific adaptation of the Pneumocystis genus.</title>
        <authorList>
            <person name="Cisse O.H."/>
            <person name="Ma L."/>
            <person name="Dekker J.P."/>
            <person name="Khil P.P."/>
            <person name="Youn J.-H."/>
            <person name="Brenchley J.M."/>
            <person name="Blair R."/>
            <person name="Pahar B."/>
            <person name="Chabe M."/>
            <person name="Van Rompay K.K.A."/>
            <person name="Keesler R."/>
            <person name="Sukura A."/>
            <person name="Hirsch V."/>
            <person name="Kutty G."/>
            <person name="Liu Y."/>
            <person name="Peng L."/>
            <person name="Chen J."/>
            <person name="Song J."/>
            <person name="Weissenbacher-Lang C."/>
            <person name="Xu J."/>
            <person name="Upham N.S."/>
            <person name="Stajich J.E."/>
            <person name="Cuomo C.A."/>
            <person name="Cushion M.T."/>
            <person name="Kovacs J.A."/>
        </authorList>
    </citation>
    <scope>NUCLEOTIDE SEQUENCE [LARGE SCALE GENOMIC DNA]</scope>
    <source>
        <strain evidence="1 2">RABM</strain>
    </source>
</reference>
<name>A0ACB7CEN7_9ASCO</name>
<dbReference type="Proteomes" id="UP000768646">
    <property type="component" value="Unassembled WGS sequence"/>
</dbReference>
<comment type="caution">
    <text evidence="1">The sequence shown here is derived from an EMBL/GenBank/DDBJ whole genome shotgun (WGS) entry which is preliminary data.</text>
</comment>
<sequence length="288" mass="33685">MKEEYFEPLKGARKFPAFPEVKKLDFFRKIEPSYIEKSSKGGVLTIIWSFLLIFFLWKEISIYITGVEEHQFHIEKDLMEYMNLEVDIVVAMPCDVLDINVKDATSELILAGEVLKKDQVLFDTTSIDFSSKHLQPIQSVKQVFHNQKKENIKQRTYVKGVSACRIYGKVVIHRVRGNFHITAQGHGYGIKHLSHNRPEMNFTHVIRHFSFGEHYPNIISPLDNTGRVTKHIQDFYLFQYYISIIPTTYVKGNKRILTNKYSVKEKSSEIDYYNTPGKTIFYVDFLLI</sequence>
<protein>
    <submittedName>
        <fullName evidence="1">Uncharacterized protein</fullName>
    </submittedName>
</protein>
<accession>A0ACB7CEN7</accession>
<gene>
    <name evidence="1" type="ORF">PORY_000046</name>
</gene>
<keyword evidence="2" id="KW-1185">Reference proteome</keyword>
<evidence type="ECO:0000313" key="2">
    <source>
        <dbReference type="Proteomes" id="UP000768646"/>
    </source>
</evidence>
<dbReference type="EMBL" id="JABTEG010000001">
    <property type="protein sequence ID" value="KAG4306058.1"/>
    <property type="molecule type" value="Genomic_DNA"/>
</dbReference>
<proteinExistence type="predicted"/>
<evidence type="ECO:0000313" key="1">
    <source>
        <dbReference type="EMBL" id="KAG4306058.1"/>
    </source>
</evidence>
<organism evidence="1 2">
    <name type="scientific">Pneumocystis oryctolagi</name>
    <dbReference type="NCBI Taxonomy" id="42067"/>
    <lineage>
        <taxon>Eukaryota</taxon>
        <taxon>Fungi</taxon>
        <taxon>Dikarya</taxon>
        <taxon>Ascomycota</taxon>
        <taxon>Taphrinomycotina</taxon>
        <taxon>Pneumocystomycetes</taxon>
        <taxon>Pneumocystaceae</taxon>
        <taxon>Pneumocystis</taxon>
    </lineage>
</organism>